<dbReference type="GO" id="GO:0006086">
    <property type="term" value="P:pyruvate decarboxylation to acetyl-CoA"/>
    <property type="evidence" value="ECO:0007669"/>
    <property type="project" value="EnsemblFungi"/>
</dbReference>
<organism evidence="8 9">
    <name type="scientific">Huiozyma naganishii (strain ATCC MYA-139 / BCRC 22969 / CBS 8797 / KCTC 17520 / NBRC 10181 / NCYC 3082 / Yp74L-3)</name>
    <name type="common">Yeast</name>
    <name type="synonym">Kazachstania naganishii</name>
    <dbReference type="NCBI Taxonomy" id="1071383"/>
    <lineage>
        <taxon>Eukaryota</taxon>
        <taxon>Fungi</taxon>
        <taxon>Dikarya</taxon>
        <taxon>Ascomycota</taxon>
        <taxon>Saccharomycotina</taxon>
        <taxon>Saccharomycetes</taxon>
        <taxon>Saccharomycetales</taxon>
        <taxon>Saccharomycetaceae</taxon>
        <taxon>Huiozyma</taxon>
    </lineage>
</organism>
<dbReference type="PROSITE" id="PS51826">
    <property type="entry name" value="PSBD"/>
    <property type="match status" value="1"/>
</dbReference>
<proteinExistence type="inferred from homology"/>
<accession>J7S0T0</accession>
<dbReference type="GO" id="GO:0005739">
    <property type="term" value="C:mitochondrion"/>
    <property type="evidence" value="ECO:0007669"/>
    <property type="project" value="EnsemblFungi"/>
</dbReference>
<dbReference type="OrthoDB" id="202158at2759"/>
<evidence type="ECO:0008006" key="10">
    <source>
        <dbReference type="Google" id="ProtNLM"/>
    </source>
</evidence>
<dbReference type="InterPro" id="IPR036625">
    <property type="entry name" value="E3-bd_dom_sf"/>
</dbReference>
<protein>
    <recommendedName>
        <fullName evidence="10">Lipoyl-binding domain-containing protein</fullName>
    </recommendedName>
</protein>
<dbReference type="GO" id="GO:0005198">
    <property type="term" value="F:structural molecule activity"/>
    <property type="evidence" value="ECO:0007669"/>
    <property type="project" value="EnsemblFungi"/>
</dbReference>
<dbReference type="eggNOG" id="KOG0557">
    <property type="taxonomic scope" value="Eukaryota"/>
</dbReference>
<dbReference type="RefSeq" id="XP_022465388.1">
    <property type="nucleotide sequence ID" value="XM_022608943.1"/>
</dbReference>
<dbReference type="PANTHER" id="PTHR23151">
    <property type="entry name" value="DIHYDROLIPOAMIDE ACETYL/SUCCINYL-TRANSFERASE-RELATED"/>
    <property type="match status" value="1"/>
</dbReference>
<sequence>MWRALTRNSVSAINAGTLRYLHVTGRLWNAQPFLMPAMSPTMEKGGIVSWKFKPGDSFKSGDVLLEVETDKAQIDVEAQDDGQMAKILVDDGAKDIAVGTPIAYLAEMEDDLSKLEYPEFNANVEHSGGESSPPQESSEKGSSLRGDAAPPTGSTKETSKDDTLLPSVGILLKENGISPTDALKSISGSGPNGRILKGDVLAHLGKIPKESVSKIQDYISKNSKLDLTGIKMRSSETVTNEGSAAVKGESSAPPSKTPVPKPENITIAEDIVITPRAGVDSFKLEGVVRSYMNEAYHYTHELPVSNTQSDFFDPVFEDLITQDPRSARFSFEYALSPLTGDGAGAREDIFDVLKRSSAREDKDPVANRKESDYVLSVKIVTDGKYDDAKCKAERFLEYVRQLESL</sequence>
<dbReference type="EMBL" id="HE978320">
    <property type="protein sequence ID" value="CCK71142.1"/>
    <property type="molecule type" value="Genomic_DNA"/>
</dbReference>
<dbReference type="Gene3D" id="4.10.320.10">
    <property type="entry name" value="E3-binding domain"/>
    <property type="match status" value="1"/>
</dbReference>
<dbReference type="KEGG" id="kng:KNAG_0G00860"/>
<dbReference type="Proteomes" id="UP000006310">
    <property type="component" value="Chromosome 7"/>
</dbReference>
<comment type="subunit">
    <text evidence="4">Eukaryotic pyruvate dehydrogenase (PDH) complexes are organized as a core consisting of the oligomeric dihydrolipoamide acetyl-transferase (E2), around which are arranged multiple copies of pyruvate dehydrogenase (E1), dihydrolipoamide dehydrogenase (E3) and protein X (E3BP) bound by non-covalent bonds.</text>
</comment>
<evidence type="ECO:0000313" key="9">
    <source>
        <dbReference type="Proteomes" id="UP000006310"/>
    </source>
</evidence>
<dbReference type="PROSITE" id="PS50968">
    <property type="entry name" value="BIOTINYL_LIPOYL"/>
    <property type="match status" value="1"/>
</dbReference>
<comment type="similarity">
    <text evidence="1">Belongs to the 2-oxoacid dehydrogenase family.</text>
</comment>
<dbReference type="SUPFAM" id="SSF47005">
    <property type="entry name" value="Peripheral subunit-binding domain of 2-oxo acid dehydrogenase complex"/>
    <property type="match status" value="1"/>
</dbReference>
<dbReference type="CDD" id="cd06849">
    <property type="entry name" value="lipoyl_domain"/>
    <property type="match status" value="1"/>
</dbReference>
<dbReference type="GeneID" id="34526866"/>
<feature type="domain" description="Lipoyl-binding" evidence="6">
    <location>
        <begin position="30"/>
        <end position="106"/>
    </location>
</feature>
<evidence type="ECO:0000256" key="4">
    <source>
        <dbReference type="ARBA" id="ARBA00065810"/>
    </source>
</evidence>
<dbReference type="Gene3D" id="2.40.50.100">
    <property type="match status" value="1"/>
</dbReference>
<dbReference type="STRING" id="1071383.J7S0T0"/>
<evidence type="ECO:0000259" key="6">
    <source>
        <dbReference type="PROSITE" id="PS50968"/>
    </source>
</evidence>
<dbReference type="Pfam" id="PF00364">
    <property type="entry name" value="Biotin_lipoyl"/>
    <property type="match status" value="1"/>
</dbReference>
<evidence type="ECO:0000256" key="2">
    <source>
        <dbReference type="ARBA" id="ARBA00022823"/>
    </source>
</evidence>
<dbReference type="HOGENOM" id="CLU_035825_2_1_1"/>
<keyword evidence="2" id="KW-0450">Lipoyl</keyword>
<dbReference type="InterPro" id="IPR000089">
    <property type="entry name" value="Biotin_lipoyl"/>
</dbReference>
<feature type="region of interest" description="Disordered" evidence="5">
    <location>
        <begin position="236"/>
        <end position="262"/>
    </location>
</feature>
<reference evidence="8 9" key="1">
    <citation type="journal article" date="2011" name="Proc. Natl. Acad. Sci. U.S.A.">
        <title>Evolutionary erosion of yeast sex chromosomes by mating-type switching accidents.</title>
        <authorList>
            <person name="Gordon J.L."/>
            <person name="Armisen D."/>
            <person name="Proux-Wera E."/>
            <person name="Oheigeartaigh S.S."/>
            <person name="Byrne K.P."/>
            <person name="Wolfe K.H."/>
        </authorList>
    </citation>
    <scope>NUCLEOTIDE SEQUENCE [LARGE SCALE GENOMIC DNA]</scope>
    <source>
        <strain evidence="9">ATCC MYA-139 / BCRC 22969 / CBS 8797 / CCRC 22969 / KCTC 17520 / NBRC 10181 / NCYC 3082</strain>
    </source>
</reference>
<dbReference type="InterPro" id="IPR045257">
    <property type="entry name" value="E2/Pdx1"/>
</dbReference>
<dbReference type="InterPro" id="IPR003016">
    <property type="entry name" value="2-oxoA_DH_lipoyl-BS"/>
</dbReference>
<dbReference type="PANTHER" id="PTHR23151:SF82">
    <property type="entry name" value="PYRUVATE DEHYDROGENASE COMPLEX PROTEIN X COMPONENT, MITOCHONDRIAL"/>
    <property type="match status" value="1"/>
</dbReference>
<dbReference type="Pfam" id="PF02817">
    <property type="entry name" value="E3_binding"/>
    <property type="match status" value="1"/>
</dbReference>
<dbReference type="GO" id="GO:0045254">
    <property type="term" value="C:pyruvate dehydrogenase complex"/>
    <property type="evidence" value="ECO:0007669"/>
    <property type="project" value="EnsemblFungi"/>
</dbReference>
<dbReference type="InterPro" id="IPR004167">
    <property type="entry name" value="PSBD"/>
</dbReference>
<evidence type="ECO:0000259" key="7">
    <source>
        <dbReference type="PROSITE" id="PS51826"/>
    </source>
</evidence>
<evidence type="ECO:0000313" key="8">
    <source>
        <dbReference type="EMBL" id="CCK71142.1"/>
    </source>
</evidence>
<keyword evidence="9" id="KW-1185">Reference proteome</keyword>
<feature type="domain" description="Peripheral subunit-binding (PSBD)" evidence="7">
    <location>
        <begin position="163"/>
        <end position="204"/>
    </location>
</feature>
<feature type="region of interest" description="Disordered" evidence="5">
    <location>
        <begin position="123"/>
        <end position="163"/>
    </location>
</feature>
<dbReference type="SUPFAM" id="SSF51230">
    <property type="entry name" value="Single hybrid motif"/>
    <property type="match status" value="1"/>
</dbReference>
<feature type="compositionally biased region" description="Low complexity" evidence="5">
    <location>
        <begin position="129"/>
        <end position="143"/>
    </location>
</feature>
<dbReference type="FunFam" id="2.40.50.100:FF:000010">
    <property type="entry name" value="Acetyltransferase component of pyruvate dehydrogenase complex"/>
    <property type="match status" value="1"/>
</dbReference>
<dbReference type="OMA" id="NRFEVYD"/>
<keyword evidence="3" id="KW-0809">Transit peptide</keyword>
<evidence type="ECO:0000256" key="1">
    <source>
        <dbReference type="ARBA" id="ARBA00007317"/>
    </source>
</evidence>
<evidence type="ECO:0000256" key="5">
    <source>
        <dbReference type="SAM" id="MobiDB-lite"/>
    </source>
</evidence>
<dbReference type="InterPro" id="IPR011053">
    <property type="entry name" value="Single_hybrid_motif"/>
</dbReference>
<dbReference type="GO" id="GO:0004742">
    <property type="term" value="F:dihydrolipoyllysine-residue acetyltransferase activity"/>
    <property type="evidence" value="ECO:0007669"/>
    <property type="project" value="TreeGrafter"/>
</dbReference>
<dbReference type="AlphaFoldDB" id="J7S0T0"/>
<evidence type="ECO:0000256" key="3">
    <source>
        <dbReference type="ARBA" id="ARBA00022946"/>
    </source>
</evidence>
<gene>
    <name evidence="8" type="primary">KNAG0G00860</name>
    <name evidence="8" type="ordered locus">KNAG_0G00860</name>
</gene>
<name>J7S0T0_HUIN7</name>
<dbReference type="PROSITE" id="PS00189">
    <property type="entry name" value="LIPOYL"/>
    <property type="match status" value="1"/>
</dbReference>
<reference evidence="9" key="2">
    <citation type="submission" date="2012-08" db="EMBL/GenBank/DDBJ databases">
        <title>Genome sequence of Kazachstania naganishii.</title>
        <authorList>
            <person name="Gordon J.L."/>
            <person name="Armisen D."/>
            <person name="Proux-Wera E."/>
            <person name="OhEigeartaigh S.S."/>
            <person name="Byrne K.P."/>
            <person name="Wolfe K.H."/>
        </authorList>
    </citation>
    <scope>NUCLEOTIDE SEQUENCE [LARGE SCALE GENOMIC DNA]</scope>
    <source>
        <strain evidence="9">ATCC MYA-139 / BCRC 22969 / CBS 8797 / CCRC 22969 / KCTC 17520 / NBRC 10181 / NCYC 3082</strain>
    </source>
</reference>